<comment type="subunit">
    <text evidence="4">Part of the 50S ribosomal subunit. Contacts protein L29, and trigger factor when it is bound to the ribosome.</text>
</comment>
<reference evidence="6" key="1">
    <citation type="submission" date="2024-03" db="EMBL/GenBank/DDBJ databases">
        <title>Complete genome sequence of Mycoplasma felifaucium Z921 isolated from the trachea of a cheetah.</title>
        <authorList>
            <person name="Spergser J."/>
        </authorList>
    </citation>
    <scope>NUCLEOTIDE SEQUENCE [LARGE SCALE GENOMIC DNA]</scope>
    <source>
        <strain evidence="6">Z921</strain>
    </source>
</reference>
<dbReference type="PANTHER" id="PTHR11620">
    <property type="entry name" value="60S RIBOSOMAL PROTEIN L23A"/>
    <property type="match status" value="1"/>
</dbReference>
<evidence type="ECO:0000313" key="7">
    <source>
        <dbReference type="Proteomes" id="UP001477443"/>
    </source>
</evidence>
<evidence type="ECO:0000256" key="4">
    <source>
        <dbReference type="HAMAP-Rule" id="MF_01369"/>
    </source>
</evidence>
<comment type="function">
    <text evidence="4">One of the early assembly proteins it binds 23S rRNA. One of the proteins that surrounds the polypeptide exit tunnel on the outside of the ribosome. Forms the main docking site for trigger factor binding to the ribosome.</text>
</comment>
<evidence type="ECO:0000256" key="1">
    <source>
        <dbReference type="ARBA" id="ARBA00006700"/>
    </source>
</evidence>
<keyword evidence="4" id="KW-0699">rRNA-binding</keyword>
<keyword evidence="3 4" id="KW-0687">Ribonucleoprotein</keyword>
<evidence type="ECO:0000256" key="3">
    <source>
        <dbReference type="ARBA" id="ARBA00023274"/>
    </source>
</evidence>
<keyword evidence="7" id="KW-1185">Reference proteome</keyword>
<keyword evidence="2 4" id="KW-0689">Ribosomal protein</keyword>
<feature type="region of interest" description="Disordered" evidence="5">
    <location>
        <begin position="95"/>
        <end position="158"/>
    </location>
</feature>
<dbReference type="SUPFAM" id="SSF54189">
    <property type="entry name" value="Ribosomal proteins S24e, L23 and L15e"/>
    <property type="match status" value="1"/>
</dbReference>
<dbReference type="Proteomes" id="UP001477443">
    <property type="component" value="Chromosome"/>
</dbReference>
<comment type="similarity">
    <text evidence="1 4">Belongs to the universal ribosomal protein uL23 family.</text>
</comment>
<dbReference type="HAMAP" id="MF_01369_B">
    <property type="entry name" value="Ribosomal_uL23_B"/>
    <property type="match status" value="1"/>
</dbReference>
<accession>A0ABZ2RQD7</accession>
<dbReference type="NCBIfam" id="NF008919">
    <property type="entry name" value="PRK12280.1-3"/>
    <property type="match status" value="1"/>
</dbReference>
<dbReference type="GO" id="GO:0005840">
    <property type="term" value="C:ribosome"/>
    <property type="evidence" value="ECO:0007669"/>
    <property type="project" value="UniProtKB-KW"/>
</dbReference>
<dbReference type="EMBL" id="CP148067">
    <property type="protein sequence ID" value="WXL29266.1"/>
    <property type="molecule type" value="Genomic_DNA"/>
</dbReference>
<name>A0ABZ2RQD7_9BACT</name>
<evidence type="ECO:0000313" key="6">
    <source>
        <dbReference type="EMBL" id="WXL29266.1"/>
    </source>
</evidence>
<dbReference type="InterPro" id="IPR012677">
    <property type="entry name" value="Nucleotide-bd_a/b_plait_sf"/>
</dbReference>
<proteinExistence type="inferred from homology"/>
<protein>
    <recommendedName>
        <fullName evidence="4">Large ribosomal subunit protein uL23</fullName>
    </recommendedName>
</protein>
<evidence type="ECO:0000256" key="2">
    <source>
        <dbReference type="ARBA" id="ARBA00022980"/>
    </source>
</evidence>
<sequence length="158" mass="18225">MELTRIIRKPIITEKTNEQLSKNVYTFEVDYAANKYQIKKAVEFIFKVKVLDVNTIKVDKKPTRLGRFSGFDNRYKKAIVKLAEGYSIQYYPQQEEAKDAQKAELDKKAKAEEKAKATEKENKVAEKLAAKKAQKLEVAKTEKKEAKKVAPKKEPKKD</sequence>
<gene>
    <name evidence="4 6" type="primary">rplW</name>
    <name evidence="6" type="ORF">WG617_01275</name>
</gene>
<organism evidence="6 7">
    <name type="scientific">Mycoplasmopsis felifaucium</name>
    <dbReference type="NCBI Taxonomy" id="35768"/>
    <lineage>
        <taxon>Bacteria</taxon>
        <taxon>Bacillati</taxon>
        <taxon>Mycoplasmatota</taxon>
        <taxon>Mycoplasmoidales</taxon>
        <taxon>Metamycoplasmataceae</taxon>
        <taxon>Mycoplasmopsis</taxon>
    </lineage>
</organism>
<keyword evidence="4" id="KW-0694">RNA-binding</keyword>
<dbReference type="Pfam" id="PF00276">
    <property type="entry name" value="Ribosomal_L23"/>
    <property type="match status" value="1"/>
</dbReference>
<dbReference type="NCBIfam" id="NF004363">
    <property type="entry name" value="PRK05738.2-4"/>
    <property type="match status" value="1"/>
</dbReference>
<evidence type="ECO:0000256" key="5">
    <source>
        <dbReference type="SAM" id="MobiDB-lite"/>
    </source>
</evidence>
<dbReference type="RefSeq" id="WP_338822892.1">
    <property type="nucleotide sequence ID" value="NZ_CP148067.1"/>
</dbReference>
<dbReference type="InterPro" id="IPR013025">
    <property type="entry name" value="Ribosomal_uL23-like"/>
</dbReference>
<dbReference type="InterPro" id="IPR012678">
    <property type="entry name" value="Ribosomal_uL23/eL15/eS24_sf"/>
</dbReference>
<dbReference type="Gene3D" id="3.30.70.330">
    <property type="match status" value="1"/>
</dbReference>